<accession>A0AAW2Y575</accession>
<comment type="subcellular location">
    <subcellularLocation>
        <location evidence="1">Membrane</location>
        <topology evidence="1">Peripheral membrane protein</topology>
    </subcellularLocation>
</comment>
<protein>
    <submittedName>
        <fullName evidence="4">Heavy metal-associated isoprenylated plant protein 3</fullName>
    </submittedName>
</protein>
<reference evidence="4" key="2">
    <citation type="journal article" date="2024" name="Plant">
        <title>Genomic evolution and insights into agronomic trait innovations of Sesamum species.</title>
        <authorList>
            <person name="Miao H."/>
            <person name="Wang L."/>
            <person name="Qu L."/>
            <person name="Liu H."/>
            <person name="Sun Y."/>
            <person name="Le M."/>
            <person name="Wang Q."/>
            <person name="Wei S."/>
            <person name="Zheng Y."/>
            <person name="Lin W."/>
            <person name="Duan Y."/>
            <person name="Cao H."/>
            <person name="Xiong S."/>
            <person name="Wang X."/>
            <person name="Wei L."/>
            <person name="Li C."/>
            <person name="Ma Q."/>
            <person name="Ju M."/>
            <person name="Zhao R."/>
            <person name="Li G."/>
            <person name="Mu C."/>
            <person name="Tian Q."/>
            <person name="Mei H."/>
            <person name="Zhang T."/>
            <person name="Gao T."/>
            <person name="Zhang H."/>
        </authorList>
    </citation>
    <scope>NUCLEOTIDE SEQUENCE</scope>
    <source>
        <strain evidence="4">KEN1</strain>
    </source>
</reference>
<organism evidence="4">
    <name type="scientific">Sesamum latifolium</name>
    <dbReference type="NCBI Taxonomy" id="2727402"/>
    <lineage>
        <taxon>Eukaryota</taxon>
        <taxon>Viridiplantae</taxon>
        <taxon>Streptophyta</taxon>
        <taxon>Embryophyta</taxon>
        <taxon>Tracheophyta</taxon>
        <taxon>Spermatophyta</taxon>
        <taxon>Magnoliopsida</taxon>
        <taxon>eudicotyledons</taxon>
        <taxon>Gunneridae</taxon>
        <taxon>Pentapetalae</taxon>
        <taxon>asterids</taxon>
        <taxon>lamiids</taxon>
        <taxon>Lamiales</taxon>
        <taxon>Pedaliaceae</taxon>
        <taxon>Sesamum</taxon>
    </lineage>
</organism>
<evidence type="ECO:0000259" key="3">
    <source>
        <dbReference type="PROSITE" id="PS50846"/>
    </source>
</evidence>
<sequence>MGEKNKKNSEGEQKDGENKKKENGGGKNNVTVVLKADLHCEGCASKVIKCIRSFDGVDTVTMGDGQTIMVVGEVDPAKLREKVEQKTHKKVELISPQPKKDGDKKENGKGKENSGGDNAKQEKKKESKDKNSNDKSDEKKSKEKEVHSNRFNFPPPRLCSRSGAKNFSAVPYCAPPPVVTAVLKVNLHCDGCIQKIYKTVTKTKGYQDIKIDTQNDLVMVTGSMDMNALAELLQKQLKKDVEIVPPKKDGEKKEKGGGDKGKSGGDGGEAGGDGGDEKMEGNKMQSQPVGYPYPFMYGPSIVGDQFHYNPYAAGSYQYHAPQIFSDENPNSCSVM</sequence>
<dbReference type="InterPro" id="IPR006121">
    <property type="entry name" value="HMA_dom"/>
</dbReference>
<feature type="compositionally biased region" description="Basic and acidic residues" evidence="2">
    <location>
        <begin position="1"/>
        <end position="24"/>
    </location>
</feature>
<feature type="compositionally biased region" description="Gly residues" evidence="2">
    <location>
        <begin position="264"/>
        <end position="273"/>
    </location>
</feature>
<dbReference type="GO" id="GO:0016020">
    <property type="term" value="C:membrane"/>
    <property type="evidence" value="ECO:0007669"/>
    <property type="project" value="UniProtKB-SubCell"/>
</dbReference>
<evidence type="ECO:0000256" key="2">
    <source>
        <dbReference type="SAM" id="MobiDB-lite"/>
    </source>
</evidence>
<feature type="compositionally biased region" description="Basic and acidic residues" evidence="2">
    <location>
        <begin position="241"/>
        <end position="263"/>
    </location>
</feature>
<dbReference type="PANTHER" id="PTHR46413:SF34">
    <property type="entry name" value="HEAVY METAL-ASSOCIATED ISOPRENYLATED PLANT PROTEIN 3-LIKE"/>
    <property type="match status" value="1"/>
</dbReference>
<dbReference type="GO" id="GO:0046872">
    <property type="term" value="F:metal ion binding"/>
    <property type="evidence" value="ECO:0007669"/>
    <property type="project" value="InterPro"/>
</dbReference>
<dbReference type="InterPro" id="IPR044594">
    <property type="entry name" value="HIPP01/3/5/6"/>
</dbReference>
<dbReference type="CDD" id="cd00371">
    <property type="entry name" value="HMA"/>
    <property type="match status" value="2"/>
</dbReference>
<feature type="domain" description="HMA" evidence="3">
    <location>
        <begin position="178"/>
        <end position="241"/>
    </location>
</feature>
<feature type="region of interest" description="Disordered" evidence="2">
    <location>
        <begin position="83"/>
        <end position="158"/>
    </location>
</feature>
<dbReference type="Gene3D" id="3.30.70.100">
    <property type="match status" value="2"/>
</dbReference>
<feature type="region of interest" description="Disordered" evidence="2">
    <location>
        <begin position="241"/>
        <end position="285"/>
    </location>
</feature>
<dbReference type="InterPro" id="IPR036163">
    <property type="entry name" value="HMA_dom_sf"/>
</dbReference>
<dbReference type="GO" id="GO:0009626">
    <property type="term" value="P:plant-type hypersensitive response"/>
    <property type="evidence" value="ECO:0007669"/>
    <property type="project" value="UniProtKB-KW"/>
</dbReference>
<comment type="caution">
    <text evidence="4">The sequence shown here is derived from an EMBL/GenBank/DDBJ whole genome shotgun (WGS) entry which is preliminary data.</text>
</comment>
<dbReference type="SUPFAM" id="SSF55008">
    <property type="entry name" value="HMA, heavy metal-associated domain"/>
    <property type="match status" value="2"/>
</dbReference>
<feature type="domain" description="HMA" evidence="3">
    <location>
        <begin position="29"/>
        <end position="91"/>
    </location>
</feature>
<dbReference type="Pfam" id="PF00403">
    <property type="entry name" value="HMA"/>
    <property type="match status" value="2"/>
</dbReference>
<dbReference type="EMBL" id="JACGWN010000002">
    <property type="protein sequence ID" value="KAL0460731.1"/>
    <property type="molecule type" value="Genomic_DNA"/>
</dbReference>
<dbReference type="AlphaFoldDB" id="A0AAW2Y575"/>
<feature type="region of interest" description="Disordered" evidence="2">
    <location>
        <begin position="1"/>
        <end position="28"/>
    </location>
</feature>
<proteinExistence type="predicted"/>
<evidence type="ECO:0000256" key="1">
    <source>
        <dbReference type="ARBA" id="ARBA00004170"/>
    </source>
</evidence>
<reference evidence="4" key="1">
    <citation type="submission" date="2020-06" db="EMBL/GenBank/DDBJ databases">
        <authorList>
            <person name="Li T."/>
            <person name="Hu X."/>
            <person name="Zhang T."/>
            <person name="Song X."/>
            <person name="Zhang H."/>
            <person name="Dai N."/>
            <person name="Sheng W."/>
            <person name="Hou X."/>
            <person name="Wei L."/>
        </authorList>
    </citation>
    <scope>NUCLEOTIDE SEQUENCE</scope>
    <source>
        <strain evidence="4">KEN1</strain>
        <tissue evidence="4">Leaf</tissue>
    </source>
</reference>
<name>A0AAW2Y575_9LAMI</name>
<dbReference type="PROSITE" id="PS50846">
    <property type="entry name" value="HMA_2"/>
    <property type="match status" value="2"/>
</dbReference>
<dbReference type="PANTHER" id="PTHR46413">
    <property type="entry name" value="HEAVY METAL-ASSOCIATED ISOPRENYLATED PLANT PROTEIN 6"/>
    <property type="match status" value="1"/>
</dbReference>
<gene>
    <name evidence="4" type="ORF">Slati_0700300</name>
</gene>
<feature type="compositionally biased region" description="Basic and acidic residues" evidence="2">
    <location>
        <begin position="83"/>
        <end position="148"/>
    </location>
</feature>
<evidence type="ECO:0000313" key="4">
    <source>
        <dbReference type="EMBL" id="KAL0460731.1"/>
    </source>
</evidence>